<dbReference type="STRING" id="404433.BTW07_13870"/>
<comment type="caution">
    <text evidence="3">The sequence shown here is derived from an EMBL/GenBank/DDBJ whole genome shotgun (WGS) entry which is preliminary data.</text>
</comment>
<dbReference type="PANTHER" id="PTHR43798:SF31">
    <property type="entry name" value="AB HYDROLASE SUPERFAMILY PROTEIN YCLE"/>
    <property type="match status" value="1"/>
</dbReference>
<evidence type="ECO:0000313" key="4">
    <source>
        <dbReference type="Proteomes" id="UP000186878"/>
    </source>
</evidence>
<feature type="domain" description="AB hydrolase-1" evidence="2">
    <location>
        <begin position="6"/>
        <end position="233"/>
    </location>
</feature>
<dbReference type="RefSeq" id="WP_075570769.1">
    <property type="nucleotide sequence ID" value="NZ_MSDO01000020.1"/>
</dbReference>
<name>A0A1Q8SQH1_9GAMM</name>
<proteinExistence type="predicted"/>
<dbReference type="EMBL" id="MSDO01000020">
    <property type="protein sequence ID" value="OLO03669.1"/>
    <property type="molecule type" value="Genomic_DNA"/>
</dbReference>
<dbReference type="OrthoDB" id="9780744at2"/>
<dbReference type="GO" id="GO:0016787">
    <property type="term" value="F:hydrolase activity"/>
    <property type="evidence" value="ECO:0007669"/>
    <property type="project" value="UniProtKB-KW"/>
</dbReference>
<dbReference type="SUPFAM" id="SSF53474">
    <property type="entry name" value="alpha/beta-Hydrolases"/>
    <property type="match status" value="1"/>
</dbReference>
<gene>
    <name evidence="3" type="ORF">BTW07_13870</name>
</gene>
<sequence>MSAQTVLLLPGWVLGPAPLEPLADALRRRLPDYQVECVSYPALTSHRPESWVAALDHQLPQDAWLAGWSLGGMLAASLAQWRGRHAQGLITLGANASFVTRSGWPEAMTSAALADFQLGLRASPTQTFRRFAQLSAQGGRDARRLGRQLVAALEATPLDQALAGLGVLSALDLREVLGALTIPQLHLFGGSDALVPAAARHAIAERLPEGGRTALIEGAGHAFPVERPEETADLMAAFMISADGSRQAADGSRHVADGSRGVGS</sequence>
<keyword evidence="1" id="KW-0378">Hydrolase</keyword>
<evidence type="ECO:0000259" key="2">
    <source>
        <dbReference type="Pfam" id="PF12697"/>
    </source>
</evidence>
<evidence type="ECO:0000313" key="3">
    <source>
        <dbReference type="EMBL" id="OLO03669.1"/>
    </source>
</evidence>
<dbReference type="PANTHER" id="PTHR43798">
    <property type="entry name" value="MONOACYLGLYCEROL LIPASE"/>
    <property type="match status" value="1"/>
</dbReference>
<protein>
    <recommendedName>
        <fullName evidence="2">AB hydrolase-1 domain-containing protein</fullName>
    </recommendedName>
</protein>
<dbReference type="Pfam" id="PF12697">
    <property type="entry name" value="Abhydrolase_6"/>
    <property type="match status" value="1"/>
</dbReference>
<dbReference type="InterPro" id="IPR000073">
    <property type="entry name" value="AB_hydrolase_1"/>
</dbReference>
<organism evidence="3 4">
    <name type="scientific">Salinicola socius</name>
    <dbReference type="NCBI Taxonomy" id="404433"/>
    <lineage>
        <taxon>Bacteria</taxon>
        <taxon>Pseudomonadati</taxon>
        <taxon>Pseudomonadota</taxon>
        <taxon>Gammaproteobacteria</taxon>
        <taxon>Oceanospirillales</taxon>
        <taxon>Halomonadaceae</taxon>
        <taxon>Salinicola</taxon>
    </lineage>
</organism>
<accession>A0A1Q8SQH1</accession>
<dbReference type="Proteomes" id="UP000186878">
    <property type="component" value="Unassembled WGS sequence"/>
</dbReference>
<keyword evidence="4" id="KW-1185">Reference proteome</keyword>
<dbReference type="Gene3D" id="3.40.50.1820">
    <property type="entry name" value="alpha/beta hydrolase"/>
    <property type="match status" value="1"/>
</dbReference>
<dbReference type="GO" id="GO:0016020">
    <property type="term" value="C:membrane"/>
    <property type="evidence" value="ECO:0007669"/>
    <property type="project" value="TreeGrafter"/>
</dbReference>
<evidence type="ECO:0000256" key="1">
    <source>
        <dbReference type="ARBA" id="ARBA00022801"/>
    </source>
</evidence>
<dbReference type="InterPro" id="IPR050266">
    <property type="entry name" value="AB_hydrolase_sf"/>
</dbReference>
<reference evidence="3 4" key="1">
    <citation type="submission" date="2016-12" db="EMBL/GenBank/DDBJ databases">
        <title>Draft genome sequences of strains Salinicola socius SMB35, Salinicola sp. MH3R3-1 and Chromohalobacter sp. SMB17 from the Verkhnekamsk potash mining region of Russia.</title>
        <authorList>
            <person name="Mavrodi D.V."/>
            <person name="Olsson B.E."/>
            <person name="Korsakova E.S."/>
            <person name="Pyankova A."/>
            <person name="Mavrodi O.V."/>
            <person name="Plotnikova E.G."/>
        </authorList>
    </citation>
    <scope>NUCLEOTIDE SEQUENCE [LARGE SCALE GENOMIC DNA]</scope>
    <source>
        <strain evidence="3 4">SMB35</strain>
    </source>
</reference>
<dbReference type="InterPro" id="IPR029058">
    <property type="entry name" value="AB_hydrolase_fold"/>
</dbReference>
<dbReference type="AlphaFoldDB" id="A0A1Q8SQH1"/>